<keyword evidence="3" id="KW-1185">Reference proteome</keyword>
<dbReference type="EMBL" id="VYXP01000006">
    <property type="protein sequence ID" value="KAA9131063.1"/>
    <property type="molecule type" value="Genomic_DNA"/>
</dbReference>
<dbReference type="Pfam" id="PF11948">
    <property type="entry name" value="DUF3465"/>
    <property type="match status" value="1"/>
</dbReference>
<evidence type="ECO:0000256" key="1">
    <source>
        <dbReference type="SAM" id="SignalP"/>
    </source>
</evidence>
<keyword evidence="1" id="KW-0732">Signal</keyword>
<dbReference type="Proteomes" id="UP000325372">
    <property type="component" value="Unassembled WGS sequence"/>
</dbReference>
<feature type="chain" id="PRO_5024345433" evidence="1">
    <location>
        <begin position="23"/>
        <end position="144"/>
    </location>
</feature>
<dbReference type="AlphaFoldDB" id="A0A5N0T7T2"/>
<comment type="caution">
    <text evidence="2">The sequence shown here is derived from an EMBL/GenBank/DDBJ whole genome shotgun (WGS) entry which is preliminary data.</text>
</comment>
<reference evidence="2 3" key="1">
    <citation type="submission" date="2019-09" db="EMBL/GenBank/DDBJ databases">
        <title>Wenzhouxiangella sp. Genome sequencing and assembly.</title>
        <authorList>
            <person name="Zhang R."/>
        </authorList>
    </citation>
    <scope>NUCLEOTIDE SEQUENCE [LARGE SCALE GENOMIC DNA]</scope>
    <source>
        <strain evidence="2 3">W260</strain>
    </source>
</reference>
<evidence type="ECO:0000313" key="3">
    <source>
        <dbReference type="Proteomes" id="UP000325372"/>
    </source>
</evidence>
<dbReference type="InterPro" id="IPR021856">
    <property type="entry name" value="DUF3465"/>
</dbReference>
<gene>
    <name evidence="2" type="ORF">F3N42_11095</name>
</gene>
<sequence length="144" mass="15936">MKGQRILVVAALLALVAFNAWREGNGTGTTPETAGNRAIQAAYENRQGDLQVQGEGVVDRVLPDDTHGSRHQRFIVRLPGGLTVLVAHNIDLAPRVAGLAEGDRVSFFGEYEWNERGGVVHWTHHDPGRRHVDGWIRHNGKTYQ</sequence>
<proteinExistence type="predicted"/>
<accession>A0A5N0T7T2</accession>
<feature type="signal peptide" evidence="1">
    <location>
        <begin position="1"/>
        <end position="22"/>
    </location>
</feature>
<name>A0A5N0T7T2_9GAMM</name>
<protein>
    <submittedName>
        <fullName evidence="2">DUF3465 domain-containing protein</fullName>
    </submittedName>
</protein>
<evidence type="ECO:0000313" key="2">
    <source>
        <dbReference type="EMBL" id="KAA9131063.1"/>
    </source>
</evidence>
<organism evidence="2 3">
    <name type="scientific">Marinihelvus fidelis</name>
    <dbReference type="NCBI Taxonomy" id="2613842"/>
    <lineage>
        <taxon>Bacteria</taxon>
        <taxon>Pseudomonadati</taxon>
        <taxon>Pseudomonadota</taxon>
        <taxon>Gammaproteobacteria</taxon>
        <taxon>Chromatiales</taxon>
        <taxon>Wenzhouxiangellaceae</taxon>
        <taxon>Marinihelvus</taxon>
    </lineage>
</organism>